<organism evidence="1 2">
    <name type="scientific">Carya illinoinensis</name>
    <name type="common">Pecan</name>
    <dbReference type="NCBI Taxonomy" id="32201"/>
    <lineage>
        <taxon>Eukaryota</taxon>
        <taxon>Viridiplantae</taxon>
        <taxon>Streptophyta</taxon>
        <taxon>Embryophyta</taxon>
        <taxon>Tracheophyta</taxon>
        <taxon>Spermatophyta</taxon>
        <taxon>Magnoliopsida</taxon>
        <taxon>eudicotyledons</taxon>
        <taxon>Gunneridae</taxon>
        <taxon>Pentapetalae</taxon>
        <taxon>rosids</taxon>
        <taxon>fabids</taxon>
        <taxon>Fagales</taxon>
        <taxon>Juglandaceae</taxon>
        <taxon>Carya</taxon>
    </lineage>
</organism>
<dbReference type="Proteomes" id="UP000811246">
    <property type="component" value="Chromosome 6"/>
</dbReference>
<accession>A0A922EUT0</accession>
<comment type="caution">
    <text evidence="1">The sequence shown here is derived from an EMBL/GenBank/DDBJ whole genome shotgun (WGS) entry which is preliminary data.</text>
</comment>
<dbReference type="EMBL" id="CM031830">
    <property type="protein sequence ID" value="KAG6708273.1"/>
    <property type="molecule type" value="Genomic_DNA"/>
</dbReference>
<evidence type="ECO:0000313" key="2">
    <source>
        <dbReference type="Proteomes" id="UP000811246"/>
    </source>
</evidence>
<gene>
    <name evidence="1" type="ORF">I3842_06G072600</name>
</gene>
<evidence type="ECO:0000313" key="1">
    <source>
        <dbReference type="EMBL" id="KAG6708273.1"/>
    </source>
</evidence>
<dbReference type="AlphaFoldDB" id="A0A922EUT0"/>
<reference evidence="1" key="1">
    <citation type="submission" date="2021-01" db="EMBL/GenBank/DDBJ databases">
        <authorList>
            <person name="Lovell J.T."/>
            <person name="Bentley N."/>
            <person name="Bhattarai G."/>
            <person name="Jenkins J.W."/>
            <person name="Sreedasyam A."/>
            <person name="Alarcon Y."/>
            <person name="Bock C."/>
            <person name="Boston L."/>
            <person name="Carlson J."/>
            <person name="Cervantes K."/>
            <person name="Clermont K."/>
            <person name="Krom N."/>
            <person name="Kubenka K."/>
            <person name="Mamidi S."/>
            <person name="Mattison C."/>
            <person name="Monteros M."/>
            <person name="Pisani C."/>
            <person name="Plott C."/>
            <person name="Rajasekar S."/>
            <person name="Rhein H.S."/>
            <person name="Rohla C."/>
            <person name="Song M."/>
            <person name="Hilaire R.S."/>
            <person name="Shu S."/>
            <person name="Wells L."/>
            <person name="Wang X."/>
            <person name="Webber J."/>
            <person name="Heerema R.J."/>
            <person name="Klein P."/>
            <person name="Conner P."/>
            <person name="Grauke L."/>
            <person name="Grimwood J."/>
            <person name="Schmutz J."/>
            <person name="Randall J.J."/>
        </authorList>
    </citation>
    <scope>NUCLEOTIDE SEQUENCE</scope>
    <source>
        <tissue evidence="1">Leaf</tissue>
    </source>
</reference>
<protein>
    <submittedName>
        <fullName evidence="1">Uncharacterized protein</fullName>
    </submittedName>
</protein>
<sequence>MNFWCPMMKGCRLRSCHDRAAVWEMRESRFIDSSVVAALVEAQGLICVYVLCSSFVS</sequence>
<name>A0A922EUT0_CARIL</name>
<proteinExistence type="predicted"/>